<name>A0AAV8V7E4_9CUCU</name>
<sequence length="163" mass="18877">MLPFQMLMANEFERREQLRLSREENRFLRDRSDPFGLTDERFISLFRLNKQLVIYLFDELNQLAVDRRSTGIPFHLRILCALRFFSTGHYQRGVGQEYILSVSQQTISRCVAEVAAAIEANLGNNWIKFSELLSVFCGTVMDDPMEIFFNLSQSSDDSSSSSE</sequence>
<comment type="caution">
    <text evidence="1">The sequence shown here is derived from an EMBL/GenBank/DDBJ whole genome shotgun (WGS) entry which is preliminary data.</text>
</comment>
<dbReference type="Proteomes" id="UP001159042">
    <property type="component" value="Unassembled WGS sequence"/>
</dbReference>
<dbReference type="AlphaFoldDB" id="A0AAV8V7E4"/>
<organism evidence="1 2">
    <name type="scientific">Exocentrus adspersus</name>
    <dbReference type="NCBI Taxonomy" id="1586481"/>
    <lineage>
        <taxon>Eukaryota</taxon>
        <taxon>Metazoa</taxon>
        <taxon>Ecdysozoa</taxon>
        <taxon>Arthropoda</taxon>
        <taxon>Hexapoda</taxon>
        <taxon>Insecta</taxon>
        <taxon>Pterygota</taxon>
        <taxon>Neoptera</taxon>
        <taxon>Endopterygota</taxon>
        <taxon>Coleoptera</taxon>
        <taxon>Polyphaga</taxon>
        <taxon>Cucujiformia</taxon>
        <taxon>Chrysomeloidea</taxon>
        <taxon>Cerambycidae</taxon>
        <taxon>Lamiinae</taxon>
        <taxon>Acanthocinini</taxon>
        <taxon>Exocentrus</taxon>
    </lineage>
</organism>
<keyword evidence="2" id="KW-1185">Reference proteome</keyword>
<protein>
    <recommendedName>
        <fullName evidence="3">Nuclease HARBI1</fullName>
    </recommendedName>
</protein>
<reference evidence="1 2" key="1">
    <citation type="journal article" date="2023" name="Insect Mol. Biol.">
        <title>Genome sequencing provides insights into the evolution of gene families encoding plant cell wall-degrading enzymes in longhorned beetles.</title>
        <authorList>
            <person name="Shin N.R."/>
            <person name="Okamura Y."/>
            <person name="Kirsch R."/>
            <person name="Pauchet Y."/>
        </authorList>
    </citation>
    <scope>NUCLEOTIDE SEQUENCE [LARGE SCALE GENOMIC DNA]</scope>
    <source>
        <strain evidence="1">EAD_L_NR</strain>
    </source>
</reference>
<gene>
    <name evidence="1" type="ORF">NQ315_007961</name>
</gene>
<proteinExistence type="predicted"/>
<dbReference type="EMBL" id="JANEYG010000352">
    <property type="protein sequence ID" value="KAJ8910123.1"/>
    <property type="molecule type" value="Genomic_DNA"/>
</dbReference>
<evidence type="ECO:0000313" key="1">
    <source>
        <dbReference type="EMBL" id="KAJ8910123.1"/>
    </source>
</evidence>
<evidence type="ECO:0008006" key="3">
    <source>
        <dbReference type="Google" id="ProtNLM"/>
    </source>
</evidence>
<accession>A0AAV8V7E4</accession>
<evidence type="ECO:0000313" key="2">
    <source>
        <dbReference type="Proteomes" id="UP001159042"/>
    </source>
</evidence>